<protein>
    <submittedName>
        <fullName evidence="4">Phosphate regulon transcriptional regulatory protein PhoB</fullName>
    </submittedName>
</protein>
<evidence type="ECO:0000256" key="2">
    <source>
        <dbReference type="PROSITE-ProRule" id="PRU00169"/>
    </source>
</evidence>
<comment type="caution">
    <text evidence="2">Lacks conserved residue(s) required for the propagation of feature annotation.</text>
</comment>
<dbReference type="AlphaFoldDB" id="A0A9W4CFQ9"/>
<sequence>MYKILTLENDKFLLEILSEWLMEMGFYSVKAHTVQEGYERLKEEDPDLILCSYTLPDGTGLELLQKIRRDFKDENTPFILTTGYELKTTDSWQTNYLPNAILYKPFWPEMLLEMLHCYLPDEPKQNKASFCLY</sequence>
<dbReference type="GO" id="GO:0000160">
    <property type="term" value="P:phosphorelay signal transduction system"/>
    <property type="evidence" value="ECO:0007669"/>
    <property type="project" value="InterPro"/>
</dbReference>
<dbReference type="CDD" id="cd00156">
    <property type="entry name" value="REC"/>
    <property type="match status" value="1"/>
</dbReference>
<accession>A0A9W4CFQ9</accession>
<evidence type="ECO:0000313" key="4">
    <source>
        <dbReference type="EMBL" id="CAD5922615.1"/>
    </source>
</evidence>
<name>A0A9W4CFQ9_9CYAN</name>
<dbReference type="Proteomes" id="UP001153719">
    <property type="component" value="Chromosome"/>
</dbReference>
<dbReference type="InterPro" id="IPR050595">
    <property type="entry name" value="Bact_response_regulator"/>
</dbReference>
<dbReference type="SMART" id="SM00448">
    <property type="entry name" value="REC"/>
    <property type="match status" value="1"/>
</dbReference>
<dbReference type="InterPro" id="IPR011006">
    <property type="entry name" value="CheY-like_superfamily"/>
</dbReference>
<dbReference type="PANTHER" id="PTHR44591:SF3">
    <property type="entry name" value="RESPONSE REGULATORY DOMAIN-CONTAINING PROTEIN"/>
    <property type="match status" value="1"/>
</dbReference>
<organism evidence="4 5">
    <name type="scientific">Planktothrix pseudagardhii</name>
    <dbReference type="NCBI Taxonomy" id="132604"/>
    <lineage>
        <taxon>Bacteria</taxon>
        <taxon>Bacillati</taxon>
        <taxon>Cyanobacteriota</taxon>
        <taxon>Cyanophyceae</taxon>
        <taxon>Oscillatoriophycideae</taxon>
        <taxon>Oscillatoriales</taxon>
        <taxon>Microcoleaceae</taxon>
        <taxon>Planktothrix</taxon>
    </lineage>
</organism>
<dbReference type="PROSITE" id="PS50110">
    <property type="entry name" value="RESPONSE_REGULATORY"/>
    <property type="match status" value="1"/>
</dbReference>
<keyword evidence="5" id="KW-1185">Reference proteome</keyword>
<evidence type="ECO:0000256" key="1">
    <source>
        <dbReference type="ARBA" id="ARBA00022553"/>
    </source>
</evidence>
<dbReference type="EMBL" id="LR882967">
    <property type="protein sequence ID" value="CAD5922615.1"/>
    <property type="molecule type" value="Genomic_DNA"/>
</dbReference>
<dbReference type="Gene3D" id="3.40.50.2300">
    <property type="match status" value="1"/>
</dbReference>
<dbReference type="PANTHER" id="PTHR44591">
    <property type="entry name" value="STRESS RESPONSE REGULATOR PROTEIN 1"/>
    <property type="match status" value="1"/>
</dbReference>
<dbReference type="SUPFAM" id="SSF52172">
    <property type="entry name" value="CheY-like"/>
    <property type="match status" value="1"/>
</dbReference>
<dbReference type="InterPro" id="IPR001789">
    <property type="entry name" value="Sig_transdc_resp-reg_receiver"/>
</dbReference>
<proteinExistence type="predicted"/>
<feature type="domain" description="Response regulatory" evidence="3">
    <location>
        <begin position="3"/>
        <end position="119"/>
    </location>
</feature>
<evidence type="ECO:0000259" key="3">
    <source>
        <dbReference type="PROSITE" id="PS50110"/>
    </source>
</evidence>
<reference evidence="4" key="1">
    <citation type="submission" date="2020-09" db="EMBL/GenBank/DDBJ databases">
        <authorList>
            <person name="Blom J."/>
        </authorList>
    </citation>
    <scope>NUCLEOTIDE SEQUENCE</scope>
    <source>
        <strain evidence="4">No.713</strain>
    </source>
</reference>
<dbReference type="RefSeq" id="WP_254173033.1">
    <property type="nucleotide sequence ID" value="NZ_LR882967.1"/>
</dbReference>
<gene>
    <name evidence="4" type="primary">phoB</name>
    <name evidence="4" type="ORF">NO713_00761</name>
</gene>
<dbReference type="KEGG" id="ppsu:NO713_00761"/>
<keyword evidence="1" id="KW-0597">Phosphoprotein</keyword>
<evidence type="ECO:0000313" key="5">
    <source>
        <dbReference type="Proteomes" id="UP001153719"/>
    </source>
</evidence>
<dbReference type="Pfam" id="PF00072">
    <property type="entry name" value="Response_reg"/>
    <property type="match status" value="1"/>
</dbReference>